<dbReference type="InterPro" id="IPR036366">
    <property type="entry name" value="PGBDSf"/>
</dbReference>
<dbReference type="SUPFAM" id="SSF47090">
    <property type="entry name" value="PGBD-like"/>
    <property type="match status" value="1"/>
</dbReference>
<protein>
    <submittedName>
        <fullName evidence="3">Putative peptidoglycan binding domain-containing protein</fullName>
    </submittedName>
</protein>
<dbReference type="Proteomes" id="UP000199372">
    <property type="component" value="Unassembled WGS sequence"/>
</dbReference>
<dbReference type="InterPro" id="IPR002477">
    <property type="entry name" value="Peptidoglycan-bd-like"/>
</dbReference>
<keyword evidence="1" id="KW-0732">Signal</keyword>
<evidence type="ECO:0000256" key="1">
    <source>
        <dbReference type="SAM" id="SignalP"/>
    </source>
</evidence>
<dbReference type="OrthoDB" id="7444491at2"/>
<dbReference type="InterPro" id="IPR036365">
    <property type="entry name" value="PGBD-like_sf"/>
</dbReference>
<keyword evidence="4" id="KW-1185">Reference proteome</keyword>
<accession>A0A1H8D5E7</accession>
<evidence type="ECO:0000313" key="3">
    <source>
        <dbReference type="EMBL" id="SEN02004.1"/>
    </source>
</evidence>
<dbReference type="Gene3D" id="1.10.101.10">
    <property type="entry name" value="PGBD-like superfamily/PGBD"/>
    <property type="match status" value="1"/>
</dbReference>
<dbReference type="Pfam" id="PF01471">
    <property type="entry name" value="PG_binding_1"/>
    <property type="match status" value="1"/>
</dbReference>
<sequence length="451" mass="46377">MKHRPIISAILAAAIIGVPTTRASADAGDFVAGAIIGGVLGHAVRNQPQKKVYRSTKSTKKVYRPTIPATQAGRQIQTSLNYFGFNAGGVDGQLGRKSRDAISRYQAYMGYPVTGNLTTFEQDLLISSYNRAQAGGYATQQQIAAQVDGPRGLLKVYRAEMAGGTTVQPGTTMVVAPTPVAPAPAPVVPQTQMVAAPAPQPVVPVAPAAVTAAAAPAAAATGPLPSLFGDDTTPKAALSERCQAMGLEAGTSFAFTPSDRITNPDFAMSQQFCVARAFAISSGEALAQSLGASEDQVASLCDVYAERLAPFVAAVEVANRDAVQTMATGFVAEAGLPEAQLAGTAQVCLGHGYASGDSAMAMGAALLLVGTGQEAYGEILGHHLHAGEGVAENASRAEQWFDASLSAAETDPVFAPSQPDRLKVMSAVLFPDRAVTVPASATSLPTFSITE</sequence>
<evidence type="ECO:0000313" key="4">
    <source>
        <dbReference type="Proteomes" id="UP000199372"/>
    </source>
</evidence>
<feature type="chain" id="PRO_5011548236" evidence="1">
    <location>
        <begin position="24"/>
        <end position="451"/>
    </location>
</feature>
<organism evidence="3 4">
    <name type="scientific">Palleronia pelagia</name>
    <dbReference type="NCBI Taxonomy" id="387096"/>
    <lineage>
        <taxon>Bacteria</taxon>
        <taxon>Pseudomonadati</taxon>
        <taxon>Pseudomonadota</taxon>
        <taxon>Alphaproteobacteria</taxon>
        <taxon>Rhodobacterales</taxon>
        <taxon>Roseobacteraceae</taxon>
        <taxon>Palleronia</taxon>
    </lineage>
</organism>
<reference evidence="4" key="1">
    <citation type="submission" date="2016-10" db="EMBL/GenBank/DDBJ databases">
        <authorList>
            <person name="Varghese N."/>
            <person name="Submissions S."/>
        </authorList>
    </citation>
    <scope>NUCLEOTIDE SEQUENCE [LARGE SCALE GENOMIC DNA]</scope>
    <source>
        <strain evidence="4">DSM 26893</strain>
    </source>
</reference>
<dbReference type="RefSeq" id="WP_091844546.1">
    <property type="nucleotide sequence ID" value="NZ_FOCM01000002.1"/>
</dbReference>
<gene>
    <name evidence="3" type="ORF">SAMN04488011_102197</name>
</gene>
<evidence type="ECO:0000259" key="2">
    <source>
        <dbReference type="Pfam" id="PF01471"/>
    </source>
</evidence>
<feature type="domain" description="Peptidoglycan binding-like" evidence="2">
    <location>
        <begin position="74"/>
        <end position="118"/>
    </location>
</feature>
<dbReference type="EMBL" id="FOCM01000002">
    <property type="protein sequence ID" value="SEN02004.1"/>
    <property type="molecule type" value="Genomic_DNA"/>
</dbReference>
<name>A0A1H8D5E7_9RHOB</name>
<feature type="signal peptide" evidence="1">
    <location>
        <begin position="1"/>
        <end position="23"/>
    </location>
</feature>
<dbReference type="AlphaFoldDB" id="A0A1H8D5E7"/>
<proteinExistence type="predicted"/>